<dbReference type="PANTHER" id="PTHR42732">
    <property type="entry name" value="BETA-GALACTOSIDASE"/>
    <property type="match status" value="1"/>
</dbReference>
<dbReference type="HOGENOM" id="CLU_009935_2_1_0"/>
<evidence type="ECO:0000259" key="5">
    <source>
        <dbReference type="Pfam" id="PF02836"/>
    </source>
</evidence>
<dbReference type="InterPro" id="IPR006103">
    <property type="entry name" value="Glyco_hydro_2_cat"/>
</dbReference>
<comment type="similarity">
    <text evidence="1">Belongs to the glycosyl hydrolase 2 family.</text>
</comment>
<dbReference type="eggNOG" id="COG3250">
    <property type="taxonomic scope" value="Bacteria"/>
</dbReference>
<dbReference type="GO" id="GO:0004553">
    <property type="term" value="F:hydrolase activity, hydrolyzing O-glycosyl compounds"/>
    <property type="evidence" value="ECO:0007669"/>
    <property type="project" value="InterPro"/>
</dbReference>
<dbReference type="InterPro" id="IPR017853">
    <property type="entry name" value="GH"/>
</dbReference>
<dbReference type="SUPFAM" id="SSF51445">
    <property type="entry name" value="(Trans)glycosidases"/>
    <property type="match status" value="1"/>
</dbReference>
<evidence type="ECO:0000256" key="1">
    <source>
        <dbReference type="ARBA" id="ARBA00007401"/>
    </source>
</evidence>
<dbReference type="InterPro" id="IPR006104">
    <property type="entry name" value="Glyco_hydro_2_N"/>
</dbReference>
<proteinExistence type="inferred from homology"/>
<dbReference type="SUPFAM" id="SSF49303">
    <property type="entry name" value="beta-Galactosidase/glucuronidase domain"/>
    <property type="match status" value="1"/>
</dbReference>
<keyword evidence="8" id="KW-1185">Reference proteome</keyword>
<dbReference type="InterPro" id="IPR013783">
    <property type="entry name" value="Ig-like_fold"/>
</dbReference>
<evidence type="ECO:0000259" key="6">
    <source>
        <dbReference type="Pfam" id="PF02837"/>
    </source>
</evidence>
<feature type="domain" description="Glycoside hydrolase family 2 immunoglobulin-like beta-sandwich" evidence="4">
    <location>
        <begin position="163"/>
        <end position="263"/>
    </location>
</feature>
<dbReference type="KEGG" id="fgi:OP10G_3201"/>
<dbReference type="Pfam" id="PF00703">
    <property type="entry name" value="Glyco_hydro_2"/>
    <property type="match status" value="1"/>
</dbReference>
<protein>
    <submittedName>
        <fullName evidence="7">Glycoside hydrolase family 2 sugar binding protein</fullName>
    </submittedName>
</protein>
<keyword evidence="3" id="KW-0326">Glycosidase</keyword>
<dbReference type="PANTHER" id="PTHR42732:SF3">
    <property type="entry name" value="HYDROLASE"/>
    <property type="match status" value="1"/>
</dbReference>
<keyword evidence="2 7" id="KW-0378">Hydrolase</keyword>
<feature type="domain" description="Glycosyl hydrolases family 2 sugar binding" evidence="6">
    <location>
        <begin position="40"/>
        <end position="156"/>
    </location>
</feature>
<dbReference type="EMBL" id="CP007139">
    <property type="protein sequence ID" value="AIE86569.1"/>
    <property type="molecule type" value="Genomic_DNA"/>
</dbReference>
<dbReference type="GO" id="GO:0005975">
    <property type="term" value="P:carbohydrate metabolic process"/>
    <property type="evidence" value="ECO:0007669"/>
    <property type="project" value="InterPro"/>
</dbReference>
<dbReference type="Proteomes" id="UP000027982">
    <property type="component" value="Chromosome"/>
</dbReference>
<evidence type="ECO:0000313" key="8">
    <source>
        <dbReference type="Proteomes" id="UP000027982"/>
    </source>
</evidence>
<dbReference type="Gene3D" id="2.60.120.260">
    <property type="entry name" value="Galactose-binding domain-like"/>
    <property type="match status" value="1"/>
</dbReference>
<dbReference type="Gene3D" id="2.60.40.10">
    <property type="entry name" value="Immunoglobulins"/>
    <property type="match status" value="1"/>
</dbReference>
<evidence type="ECO:0000256" key="3">
    <source>
        <dbReference type="ARBA" id="ARBA00023295"/>
    </source>
</evidence>
<evidence type="ECO:0000313" key="7">
    <source>
        <dbReference type="EMBL" id="AIE86569.1"/>
    </source>
</evidence>
<evidence type="ECO:0000259" key="4">
    <source>
        <dbReference type="Pfam" id="PF00703"/>
    </source>
</evidence>
<dbReference type="InterPro" id="IPR008979">
    <property type="entry name" value="Galactose-bd-like_sf"/>
</dbReference>
<gene>
    <name evidence="7" type="ORF">OP10G_3201</name>
</gene>
<dbReference type="SUPFAM" id="SSF49785">
    <property type="entry name" value="Galactose-binding domain-like"/>
    <property type="match status" value="1"/>
</dbReference>
<dbReference type="AlphaFoldDB" id="A0A068NY22"/>
<evidence type="ECO:0000256" key="2">
    <source>
        <dbReference type="ARBA" id="ARBA00022801"/>
    </source>
</evidence>
<accession>A0A068NY22</accession>
<sequence>MNGEWEFGTDPVRQGLTERYFEGREFRGRITVPFAYQWAMSGLGDRAVEEVVWYTRDFEVPAEWIGEDSDLLLHFGAVDYQCTVWVNGKEVGHNTGGHVPFSLNIAPYVKAGVNRVYVRVDDPQSPYQPRGKQAVNAVSRSCDYYCTTGIWQTVWLEPVPSLRIEDVVVTCETEATHSESALNLRIMLHAPAIDLRIGVRVFDGSTEVATCEAKAINGLVNARLPLKDAKLWSPESPNLYDITLELKSNGDVLDTVRTYAGLRSIEVRERKIFLNGEPVYLKMVLDQGYWPESGMTAPSDEALRRDVEITKEMGFNGARKHQKVEDPRWLYWCDKLGLLVWSEMPNARAWSPAAEEMFIFEWERAVRRDMSHPCVIAWVPLNESWGVPALDTDHPGQFAFVERLVALTRRLDGTRPIIDNDGWEHSDVGDIFAIHDYTATGGELIARYKETLDGGPMITKGWGRHPREYFAKGAKYRGQPVILSEVGGFLSIPPDVDPEKLDHLYGAYGSSRSPEDLLTKYEDIMRAIGSLPFVSGFCYTQLTDVEQEINGLVDYHRNPKVPLSEIARIHRESFGS</sequence>
<name>A0A068NY22_FIMGI</name>
<dbReference type="STRING" id="661478.OP10G_3201"/>
<dbReference type="Pfam" id="PF02836">
    <property type="entry name" value="Glyco_hydro_2_C"/>
    <property type="match status" value="1"/>
</dbReference>
<organism evidence="7 8">
    <name type="scientific">Fimbriimonas ginsengisoli Gsoil 348</name>
    <dbReference type="NCBI Taxonomy" id="661478"/>
    <lineage>
        <taxon>Bacteria</taxon>
        <taxon>Bacillati</taxon>
        <taxon>Armatimonadota</taxon>
        <taxon>Fimbriimonadia</taxon>
        <taxon>Fimbriimonadales</taxon>
        <taxon>Fimbriimonadaceae</taxon>
        <taxon>Fimbriimonas</taxon>
    </lineage>
</organism>
<dbReference type="InterPro" id="IPR036156">
    <property type="entry name" value="Beta-gal/glucu_dom_sf"/>
</dbReference>
<reference evidence="7 8" key="1">
    <citation type="journal article" date="2014" name="PLoS ONE">
        <title>The first complete genome sequence of the class fimbriimonadia in the phylum armatimonadetes.</title>
        <authorList>
            <person name="Hu Z.Y."/>
            <person name="Wang Y.Z."/>
            <person name="Im W.T."/>
            <person name="Wang S.Y."/>
            <person name="Zhao G.P."/>
            <person name="Zheng H.J."/>
            <person name="Quan Z.X."/>
        </authorList>
    </citation>
    <scope>NUCLEOTIDE SEQUENCE [LARGE SCALE GENOMIC DNA]</scope>
    <source>
        <strain evidence="7">Gsoil 348</strain>
    </source>
</reference>
<dbReference type="InterPro" id="IPR051913">
    <property type="entry name" value="GH2_Domain-Containing"/>
</dbReference>
<dbReference type="InterPro" id="IPR006102">
    <property type="entry name" value="Ig-like_GH2"/>
</dbReference>
<dbReference type="Gene3D" id="3.20.20.80">
    <property type="entry name" value="Glycosidases"/>
    <property type="match status" value="1"/>
</dbReference>
<feature type="domain" description="Glycoside hydrolase family 2 catalytic" evidence="5">
    <location>
        <begin position="265"/>
        <end position="427"/>
    </location>
</feature>
<dbReference type="Pfam" id="PF02837">
    <property type="entry name" value="Glyco_hydro_2_N"/>
    <property type="match status" value="1"/>
</dbReference>